<dbReference type="Proteomes" id="UP000617979">
    <property type="component" value="Unassembled WGS sequence"/>
</dbReference>
<keyword evidence="3" id="KW-1185">Reference proteome</keyword>
<reference evidence="3" key="1">
    <citation type="journal article" date="2019" name="Int. J. Syst. Evol. Microbiol.">
        <title>The Global Catalogue of Microorganisms (GCM) 10K type strain sequencing project: providing services to taxonomists for standard genome sequencing and annotation.</title>
        <authorList>
            <consortium name="The Broad Institute Genomics Platform"/>
            <consortium name="The Broad Institute Genome Sequencing Center for Infectious Disease"/>
            <person name="Wu L."/>
            <person name="Ma J."/>
        </authorList>
    </citation>
    <scope>NUCLEOTIDE SEQUENCE [LARGE SCALE GENOMIC DNA]</scope>
    <source>
        <strain evidence="3">CGMCC 1.12404</strain>
    </source>
</reference>
<evidence type="ECO:0000313" key="3">
    <source>
        <dbReference type="Proteomes" id="UP000617979"/>
    </source>
</evidence>
<comment type="caution">
    <text evidence="2">The sequence shown here is derived from an EMBL/GenBank/DDBJ whole genome shotgun (WGS) entry which is preliminary data.</text>
</comment>
<organism evidence="2 3">
    <name type="scientific">Kroppenstedtia guangzhouensis</name>
    <dbReference type="NCBI Taxonomy" id="1274356"/>
    <lineage>
        <taxon>Bacteria</taxon>
        <taxon>Bacillati</taxon>
        <taxon>Bacillota</taxon>
        <taxon>Bacilli</taxon>
        <taxon>Bacillales</taxon>
        <taxon>Thermoactinomycetaceae</taxon>
        <taxon>Kroppenstedtia</taxon>
    </lineage>
</organism>
<feature type="compositionally biased region" description="Basic and acidic residues" evidence="1">
    <location>
        <begin position="15"/>
        <end position="27"/>
    </location>
</feature>
<accession>A0ABQ1GGI2</accession>
<dbReference type="EMBL" id="BMEX01000004">
    <property type="protein sequence ID" value="GGA43348.1"/>
    <property type="molecule type" value="Genomic_DNA"/>
</dbReference>
<evidence type="ECO:0000313" key="2">
    <source>
        <dbReference type="EMBL" id="GGA43348.1"/>
    </source>
</evidence>
<evidence type="ECO:0000256" key="1">
    <source>
        <dbReference type="SAM" id="MobiDB-lite"/>
    </source>
</evidence>
<name>A0ABQ1GGI2_9BACL</name>
<feature type="region of interest" description="Disordered" evidence="1">
    <location>
        <begin position="10"/>
        <end position="41"/>
    </location>
</feature>
<sequence>MEIYQMINSVKAKRGGTDPKPVDKGEAFGRGAQPEDPCGDL</sequence>
<gene>
    <name evidence="2" type="ORF">GCM10007416_15510</name>
</gene>
<protein>
    <submittedName>
        <fullName evidence="2">Uncharacterized protein</fullName>
    </submittedName>
</protein>
<proteinExistence type="predicted"/>